<gene>
    <name evidence="2" type="ORF">MNOR_LOCUS40703</name>
</gene>
<evidence type="ECO:0000313" key="2">
    <source>
        <dbReference type="EMBL" id="CAL4241458.1"/>
    </source>
</evidence>
<keyword evidence="1" id="KW-0812">Transmembrane</keyword>
<keyword evidence="3" id="KW-1185">Reference proteome</keyword>
<evidence type="ECO:0000256" key="1">
    <source>
        <dbReference type="SAM" id="Phobius"/>
    </source>
</evidence>
<keyword evidence="1" id="KW-0472">Membrane</keyword>
<keyword evidence="1" id="KW-1133">Transmembrane helix</keyword>
<sequence length="120" mass="13456">MAQVHYLAFVHIEFHFPFFLPIPGLYLGLLVVHCSLACHAICFSFLLVTIRLNNLLSSANRLKDERTPRGRSFINIKNRIGPNTDPCGTPLVTFMAGDAVPLITTLWVLSLKKSFTQSKI</sequence>
<accession>A0AAV2SU01</accession>
<dbReference type="EMBL" id="CAXKWB010129915">
    <property type="protein sequence ID" value="CAL4241458.1"/>
    <property type="molecule type" value="Genomic_DNA"/>
</dbReference>
<dbReference type="Proteomes" id="UP001497623">
    <property type="component" value="Unassembled WGS sequence"/>
</dbReference>
<evidence type="ECO:0000313" key="3">
    <source>
        <dbReference type="Proteomes" id="UP001497623"/>
    </source>
</evidence>
<reference evidence="2 3" key="1">
    <citation type="submission" date="2024-05" db="EMBL/GenBank/DDBJ databases">
        <authorList>
            <person name="Wallberg A."/>
        </authorList>
    </citation>
    <scope>NUCLEOTIDE SEQUENCE [LARGE SCALE GENOMIC DNA]</scope>
</reference>
<name>A0AAV2SU01_MEGNR</name>
<protein>
    <submittedName>
        <fullName evidence="2">Uncharacterized protein</fullName>
    </submittedName>
</protein>
<comment type="caution">
    <text evidence="2">The sequence shown here is derived from an EMBL/GenBank/DDBJ whole genome shotgun (WGS) entry which is preliminary data.</text>
</comment>
<dbReference type="AlphaFoldDB" id="A0AAV2SU01"/>
<organism evidence="2 3">
    <name type="scientific">Meganyctiphanes norvegica</name>
    <name type="common">Northern krill</name>
    <name type="synonym">Thysanopoda norvegica</name>
    <dbReference type="NCBI Taxonomy" id="48144"/>
    <lineage>
        <taxon>Eukaryota</taxon>
        <taxon>Metazoa</taxon>
        <taxon>Ecdysozoa</taxon>
        <taxon>Arthropoda</taxon>
        <taxon>Crustacea</taxon>
        <taxon>Multicrustacea</taxon>
        <taxon>Malacostraca</taxon>
        <taxon>Eumalacostraca</taxon>
        <taxon>Eucarida</taxon>
        <taxon>Euphausiacea</taxon>
        <taxon>Euphausiidae</taxon>
        <taxon>Meganyctiphanes</taxon>
    </lineage>
</organism>
<proteinExistence type="predicted"/>
<feature type="transmembrane region" description="Helical" evidence="1">
    <location>
        <begin position="25"/>
        <end position="48"/>
    </location>
</feature>